<keyword evidence="13 17" id="KW-0961">Cell wall biogenesis/degradation</keyword>
<dbReference type="UniPathway" id="UPA00973"/>
<dbReference type="GO" id="GO:0016020">
    <property type="term" value="C:membrane"/>
    <property type="evidence" value="ECO:0007669"/>
    <property type="project" value="GOC"/>
</dbReference>
<dbReference type="PANTHER" id="PTHR43584:SF3">
    <property type="entry name" value="BIFUNCTIONAL PROTEIN GLMU"/>
    <property type="match status" value="1"/>
</dbReference>
<dbReference type="GO" id="GO:0003977">
    <property type="term" value="F:UDP-N-acetylglucosamine diphosphorylase activity"/>
    <property type="evidence" value="ECO:0007669"/>
    <property type="project" value="UniProtKB-UniRule"/>
</dbReference>
<feature type="binding site" evidence="17">
    <location>
        <position position="391"/>
    </location>
    <ligand>
        <name>UDP-N-acetyl-alpha-D-glucosamine</name>
        <dbReference type="ChEBI" id="CHEBI:57705"/>
    </ligand>
</feature>
<gene>
    <name evidence="17" type="primary">glmU</name>
    <name evidence="19" type="ORF">BKA16_001925</name>
</gene>
<dbReference type="AlphaFoldDB" id="A0A840EYL8"/>
<dbReference type="EC" id="2.7.7.23" evidence="17"/>
<keyword evidence="11 17" id="KW-0511">Multifunctional enzyme</keyword>
<feature type="binding site" evidence="17">
    <location>
        <position position="419"/>
    </location>
    <ligand>
        <name>acetyl-CoA</name>
        <dbReference type="ChEBI" id="CHEBI:57288"/>
    </ligand>
</feature>
<feature type="binding site" evidence="17">
    <location>
        <position position="394"/>
    </location>
    <ligand>
        <name>acetyl-CoA</name>
        <dbReference type="ChEBI" id="CHEBI:57288"/>
    </ligand>
</feature>
<feature type="region of interest" description="Linker" evidence="17">
    <location>
        <begin position="245"/>
        <end position="265"/>
    </location>
</feature>
<evidence type="ECO:0000313" key="19">
    <source>
        <dbReference type="EMBL" id="MBB4135373.1"/>
    </source>
</evidence>
<feature type="domain" description="Nucleotidyl transferase" evidence="18">
    <location>
        <begin position="12"/>
        <end position="231"/>
    </location>
</feature>
<feature type="binding site" evidence="17">
    <location>
        <position position="116"/>
    </location>
    <ligand>
        <name>Mg(2+)</name>
        <dbReference type="ChEBI" id="CHEBI:18420"/>
    </ligand>
</feature>
<dbReference type="GO" id="GO:0006048">
    <property type="term" value="P:UDP-N-acetylglucosamine biosynthetic process"/>
    <property type="evidence" value="ECO:0007669"/>
    <property type="project" value="UniProtKB-UniPathway"/>
</dbReference>
<feature type="binding site" evidence="17">
    <location>
        <position position="154"/>
    </location>
    <ligand>
        <name>UDP-N-acetyl-alpha-D-glucosamine</name>
        <dbReference type="ChEBI" id="CHEBI:57705"/>
    </ligand>
</feature>
<dbReference type="EC" id="2.3.1.157" evidence="17"/>
<comment type="similarity">
    <text evidence="17">In the C-terminal section; belongs to the transferase hexapeptide repeat family.</text>
</comment>
<feature type="binding site" evidence="17">
    <location>
        <begin position="400"/>
        <end position="401"/>
    </location>
    <ligand>
        <name>acetyl-CoA</name>
        <dbReference type="ChEBI" id="CHEBI:57288"/>
    </ligand>
</feature>
<evidence type="ECO:0000256" key="10">
    <source>
        <dbReference type="ARBA" id="ARBA00022984"/>
    </source>
</evidence>
<comment type="pathway">
    <text evidence="2 17">Nucleotide-sugar biosynthesis; UDP-N-acetyl-alpha-D-glucosamine biosynthesis; UDP-N-acetyl-alpha-D-glucosamine from N-acetyl-alpha-D-glucosamine 1-phosphate: step 1/1.</text>
</comment>
<keyword evidence="10 17" id="KW-0573">Peptidoglycan synthesis</keyword>
<evidence type="ECO:0000256" key="9">
    <source>
        <dbReference type="ARBA" id="ARBA00022960"/>
    </source>
</evidence>
<name>A0A840EYL8_9ACTN</name>
<dbReference type="Gene3D" id="3.90.550.10">
    <property type="entry name" value="Spore Coat Polysaccharide Biosynthesis Protein SpsA, Chain A"/>
    <property type="match status" value="1"/>
</dbReference>
<accession>A0A840EYL8</accession>
<dbReference type="InterPro" id="IPR005835">
    <property type="entry name" value="NTP_transferase_dom"/>
</dbReference>
<evidence type="ECO:0000256" key="6">
    <source>
        <dbReference type="ARBA" id="ARBA00022723"/>
    </source>
</evidence>
<dbReference type="GO" id="GO:0008360">
    <property type="term" value="P:regulation of cell shape"/>
    <property type="evidence" value="ECO:0007669"/>
    <property type="project" value="UniProtKB-KW"/>
</dbReference>
<evidence type="ECO:0000256" key="13">
    <source>
        <dbReference type="ARBA" id="ARBA00023316"/>
    </source>
</evidence>
<reference evidence="19 20" key="1">
    <citation type="submission" date="2020-08" db="EMBL/GenBank/DDBJ databases">
        <title>Sequencing the genomes of 1000 actinobacteria strains.</title>
        <authorList>
            <person name="Klenk H.-P."/>
        </authorList>
    </citation>
    <scope>NUCLEOTIDE SEQUENCE [LARGE SCALE GENOMIC DNA]</scope>
    <source>
        <strain evidence="19 20">DSM 45298</strain>
    </source>
</reference>
<dbReference type="InterPro" id="IPR050065">
    <property type="entry name" value="GlmU-like"/>
</dbReference>
<comment type="pathway">
    <text evidence="1 17">Nucleotide-sugar biosynthesis; UDP-N-acetyl-alpha-D-glucosamine biosynthesis; N-acetyl-alpha-D-glucosamine 1-phosphate from alpha-D-glucosamine 6-phosphate (route II): step 2/2.</text>
</comment>
<dbReference type="InterPro" id="IPR029044">
    <property type="entry name" value="Nucleotide-diphossugar_trans"/>
</dbReference>
<proteinExistence type="inferred from homology"/>
<keyword evidence="8 17" id="KW-0460">Magnesium</keyword>
<dbReference type="NCBIfam" id="TIGR01173">
    <property type="entry name" value="glmU"/>
    <property type="match status" value="1"/>
</dbReference>
<comment type="function">
    <text evidence="16 17">Catalyzes the last two sequential reactions in the de novo biosynthetic pathway for UDP-N-acetylglucosamine (UDP-GlcNAc). The C-terminal domain catalyzes the transfer of acetyl group from acetyl coenzyme A to glucosamine-1-phosphate (GlcN-1-P) to produce N-acetylglucosamine-1-phosphate (GlcNAc-1-P), which is converted into UDP-GlcNAc by the transfer of uridine 5-monophosphate (from uridine 5-triphosphate), a reaction catalyzed by the N-terminal domain.</text>
</comment>
<dbReference type="HAMAP" id="MF_01631">
    <property type="entry name" value="GlmU"/>
    <property type="match status" value="1"/>
</dbReference>
<keyword evidence="20" id="KW-1185">Reference proteome</keyword>
<feature type="binding site" evidence="17">
    <location>
        <begin position="91"/>
        <end position="92"/>
    </location>
    <ligand>
        <name>UDP-N-acetyl-alpha-D-glucosamine</name>
        <dbReference type="ChEBI" id="CHEBI:57705"/>
    </ligand>
</feature>
<comment type="caution">
    <text evidence="17">Lacks conserved residue(s) required for the propagation of feature annotation.</text>
</comment>
<comment type="subunit">
    <text evidence="17">Homotrimer.</text>
</comment>
<keyword evidence="12 17" id="KW-0012">Acyltransferase</keyword>
<evidence type="ECO:0000256" key="15">
    <source>
        <dbReference type="ARBA" id="ARBA00048493"/>
    </source>
</evidence>
<keyword evidence="4 17" id="KW-0808">Transferase</keyword>
<dbReference type="CDD" id="cd03353">
    <property type="entry name" value="LbH_GlmU_C"/>
    <property type="match status" value="1"/>
</dbReference>
<comment type="catalytic activity">
    <reaction evidence="15 17">
        <text>N-acetyl-alpha-D-glucosamine 1-phosphate + UTP + H(+) = UDP-N-acetyl-alpha-D-glucosamine + diphosphate</text>
        <dbReference type="Rhea" id="RHEA:13509"/>
        <dbReference type="ChEBI" id="CHEBI:15378"/>
        <dbReference type="ChEBI" id="CHEBI:33019"/>
        <dbReference type="ChEBI" id="CHEBI:46398"/>
        <dbReference type="ChEBI" id="CHEBI:57705"/>
        <dbReference type="ChEBI" id="CHEBI:57776"/>
        <dbReference type="EC" id="2.7.7.23"/>
    </reaction>
</comment>
<dbReference type="Gene3D" id="2.160.10.10">
    <property type="entry name" value="Hexapeptide repeat proteins"/>
    <property type="match status" value="1"/>
</dbReference>
<protein>
    <recommendedName>
        <fullName evidence="17">Bifunctional protein GlmU</fullName>
    </recommendedName>
    <domain>
        <recommendedName>
            <fullName evidence="17">UDP-N-acetylglucosamine pyrophosphorylase</fullName>
            <ecNumber evidence="17">2.7.7.23</ecNumber>
        </recommendedName>
        <alternativeName>
            <fullName evidence="17">N-acetylglucosamine-1-phosphate uridyltransferase</fullName>
        </alternativeName>
    </domain>
    <domain>
        <recommendedName>
            <fullName evidence="17">Glucosamine-1-phosphate N-acetyltransferase</fullName>
            <ecNumber evidence="17">2.3.1.157</ecNumber>
        </recommendedName>
    </domain>
</protein>
<evidence type="ECO:0000256" key="17">
    <source>
        <dbReference type="HAMAP-Rule" id="MF_01631"/>
    </source>
</evidence>
<feature type="active site" description="Proton acceptor" evidence="17">
    <location>
        <position position="377"/>
    </location>
</feature>
<feature type="region of interest" description="N-acetyltransferase" evidence="17">
    <location>
        <begin position="266"/>
        <end position="490"/>
    </location>
</feature>
<evidence type="ECO:0000259" key="18">
    <source>
        <dbReference type="Pfam" id="PF00483"/>
    </source>
</evidence>
<dbReference type="PANTHER" id="PTHR43584">
    <property type="entry name" value="NUCLEOTIDYL TRANSFERASE"/>
    <property type="match status" value="1"/>
</dbReference>
<dbReference type="GO" id="GO:0005737">
    <property type="term" value="C:cytoplasm"/>
    <property type="evidence" value="ECO:0007669"/>
    <property type="project" value="UniProtKB-SubCell"/>
</dbReference>
<evidence type="ECO:0000256" key="7">
    <source>
        <dbReference type="ARBA" id="ARBA00022737"/>
    </source>
</evidence>
<evidence type="ECO:0000256" key="8">
    <source>
        <dbReference type="ARBA" id="ARBA00022842"/>
    </source>
</evidence>
<evidence type="ECO:0000256" key="4">
    <source>
        <dbReference type="ARBA" id="ARBA00022679"/>
    </source>
</evidence>
<dbReference type="GO" id="GO:0071555">
    <property type="term" value="P:cell wall organization"/>
    <property type="evidence" value="ECO:0007669"/>
    <property type="project" value="UniProtKB-KW"/>
</dbReference>
<feature type="binding site" evidence="17">
    <location>
        <position position="242"/>
    </location>
    <ligand>
        <name>UDP-N-acetyl-alpha-D-glucosamine</name>
        <dbReference type="ChEBI" id="CHEBI:57705"/>
    </ligand>
</feature>
<feature type="binding site" evidence="17">
    <location>
        <position position="169"/>
    </location>
    <ligand>
        <name>UDP-N-acetyl-alpha-D-glucosamine</name>
        <dbReference type="ChEBI" id="CHEBI:57705"/>
    </ligand>
</feature>
<organism evidence="19 20">
    <name type="scientific">Gordonia humi</name>
    <dbReference type="NCBI Taxonomy" id="686429"/>
    <lineage>
        <taxon>Bacteria</taxon>
        <taxon>Bacillati</taxon>
        <taxon>Actinomycetota</taxon>
        <taxon>Actinomycetes</taxon>
        <taxon>Mycobacteriales</taxon>
        <taxon>Gordoniaceae</taxon>
        <taxon>Gordonia</taxon>
    </lineage>
</organism>
<evidence type="ECO:0000256" key="5">
    <source>
        <dbReference type="ARBA" id="ARBA00022695"/>
    </source>
</evidence>
<comment type="cofactor">
    <cofactor evidence="17">
        <name>Mg(2+)</name>
        <dbReference type="ChEBI" id="CHEBI:18420"/>
    </cofactor>
    <text evidence="17">Binds 1 Mg(2+) ion per subunit.</text>
</comment>
<keyword evidence="3 17" id="KW-0963">Cytoplasm</keyword>
<feature type="binding site" evidence="17">
    <location>
        <position position="365"/>
    </location>
    <ligand>
        <name>UDP-N-acetyl-alpha-D-glucosamine</name>
        <dbReference type="ChEBI" id="CHEBI:57705"/>
    </ligand>
</feature>
<keyword evidence="7 17" id="KW-0677">Repeat</keyword>
<keyword evidence="6 17" id="KW-0479">Metal-binding</keyword>
<evidence type="ECO:0000256" key="1">
    <source>
        <dbReference type="ARBA" id="ARBA00005166"/>
    </source>
</evidence>
<feature type="binding site" evidence="17">
    <location>
        <begin position="15"/>
        <end position="18"/>
    </location>
    <ligand>
        <name>UDP-N-acetyl-alpha-D-glucosamine</name>
        <dbReference type="ChEBI" id="CHEBI:57705"/>
    </ligand>
</feature>
<comment type="pathway">
    <text evidence="17">Bacterial outer membrane biogenesis; LPS lipid A biosynthesis.</text>
</comment>
<dbReference type="CDD" id="cd02540">
    <property type="entry name" value="GT2_GlmU_N_bac"/>
    <property type="match status" value="1"/>
</dbReference>
<evidence type="ECO:0000256" key="16">
    <source>
        <dbReference type="ARBA" id="ARBA00049628"/>
    </source>
</evidence>
<comment type="similarity">
    <text evidence="17">In the N-terminal section; belongs to the N-acetylglucosamine-1-phosphate uridyltransferase family.</text>
</comment>
<dbReference type="Proteomes" id="UP000551501">
    <property type="component" value="Unassembled WGS sequence"/>
</dbReference>
<dbReference type="InterPro" id="IPR038009">
    <property type="entry name" value="GlmU_C_LbH"/>
</dbReference>
<dbReference type="NCBIfam" id="NF010932">
    <property type="entry name" value="PRK14352.1"/>
    <property type="match status" value="1"/>
</dbReference>
<dbReference type="GO" id="GO:0000287">
    <property type="term" value="F:magnesium ion binding"/>
    <property type="evidence" value="ECO:0007669"/>
    <property type="project" value="UniProtKB-UniRule"/>
</dbReference>
<sequence length="490" mass="50674">MSRQSGRSAIAVIVLAAGAGTRMKSKTPKILHRIAGRSLVGHAMHGANGLAPEVLIGVVSHEREKVTAEIDSVADELDRRILIAEQASPLGTGDAARAGMTVLDDFDGTVLVTVADAPLLDADTLEALVATHTAGDGAAVTLTSFVAADPTGYGRIVRGDDGDVTAIVEHKDATDAQRAITEVNAAVYAFDAAVLREGLASLSTDNAQGEYYLTDVVEIARAAGRTVRAHVVDDPAVVAGCNDRVQLADLGAELNRRIVRRHMLAGVTVVDPATTWIDVAVRLGQDVRIEPGTALHGRCEIADDAVIGPDTTLTDVRIGAGASVIRTHGSGAVIHAGATVGPFAYLRPGTDLGATGKIGAFVETKNAQIGTGTKVPHLTYVGDAEIGEYTNIGASSVFVNYDGVDKHKTVIGSHCRTGSDNMFVAPLEIGDGVYTGAGTVLRGNVPSGALSVSAGSQRIIEDWVPAKRPGTAAAEAAVRAKNGRDQEKKS</sequence>
<dbReference type="InterPro" id="IPR011004">
    <property type="entry name" value="Trimer_LpxA-like_sf"/>
</dbReference>
<dbReference type="GO" id="GO:0000902">
    <property type="term" value="P:cell morphogenesis"/>
    <property type="evidence" value="ECO:0007669"/>
    <property type="project" value="UniProtKB-UniRule"/>
</dbReference>
<feature type="binding site" evidence="17">
    <location>
        <position position="347"/>
    </location>
    <ligand>
        <name>UDP-N-acetyl-alpha-D-glucosamine</name>
        <dbReference type="ChEBI" id="CHEBI:57705"/>
    </ligand>
</feature>
<comment type="subcellular location">
    <subcellularLocation>
        <location evidence="17">Cytoplasm</location>
    </subcellularLocation>
</comment>
<comment type="catalytic activity">
    <reaction evidence="14 17">
        <text>alpha-D-glucosamine 1-phosphate + acetyl-CoA = N-acetyl-alpha-D-glucosamine 1-phosphate + CoA + H(+)</text>
        <dbReference type="Rhea" id="RHEA:13725"/>
        <dbReference type="ChEBI" id="CHEBI:15378"/>
        <dbReference type="ChEBI" id="CHEBI:57287"/>
        <dbReference type="ChEBI" id="CHEBI:57288"/>
        <dbReference type="ChEBI" id="CHEBI:57776"/>
        <dbReference type="ChEBI" id="CHEBI:58516"/>
        <dbReference type="EC" id="2.3.1.157"/>
    </reaction>
</comment>
<dbReference type="GO" id="GO:0009252">
    <property type="term" value="P:peptidoglycan biosynthetic process"/>
    <property type="evidence" value="ECO:0007669"/>
    <property type="project" value="UniProtKB-UniRule"/>
</dbReference>
<dbReference type="EMBL" id="JACIFP010000001">
    <property type="protein sequence ID" value="MBB4135373.1"/>
    <property type="molecule type" value="Genomic_DNA"/>
</dbReference>
<dbReference type="Pfam" id="PF00483">
    <property type="entry name" value="NTP_transferase"/>
    <property type="match status" value="1"/>
</dbReference>
<evidence type="ECO:0000256" key="11">
    <source>
        <dbReference type="ARBA" id="ARBA00023268"/>
    </source>
</evidence>
<feature type="binding site" evidence="17">
    <location>
        <position position="184"/>
    </location>
    <ligand>
        <name>UDP-N-acetyl-alpha-D-glucosamine</name>
        <dbReference type="ChEBI" id="CHEBI:57705"/>
    </ligand>
</feature>
<dbReference type="GO" id="GO:0019134">
    <property type="term" value="F:glucosamine-1-phosphate N-acetyltransferase activity"/>
    <property type="evidence" value="ECO:0007669"/>
    <property type="project" value="UniProtKB-UniRule"/>
</dbReference>
<dbReference type="GO" id="GO:0009245">
    <property type="term" value="P:lipid A biosynthetic process"/>
    <property type="evidence" value="ECO:0007669"/>
    <property type="project" value="UniProtKB-UniRule"/>
</dbReference>
<keyword evidence="9 17" id="KW-0133">Cell shape</keyword>
<feature type="binding site" evidence="17">
    <location>
        <position position="29"/>
    </location>
    <ligand>
        <name>UDP-N-acetyl-alpha-D-glucosamine</name>
        <dbReference type="ChEBI" id="CHEBI:57705"/>
    </ligand>
</feature>
<feature type="binding site" evidence="17">
    <location>
        <position position="86"/>
    </location>
    <ligand>
        <name>UDP-N-acetyl-alpha-D-glucosamine</name>
        <dbReference type="ChEBI" id="CHEBI:57705"/>
    </ligand>
</feature>
<feature type="binding site" evidence="17">
    <location>
        <position position="437"/>
    </location>
    <ligand>
        <name>acetyl-CoA</name>
        <dbReference type="ChEBI" id="CHEBI:57288"/>
    </ligand>
</feature>
<dbReference type="RefSeq" id="WP_183370421.1">
    <property type="nucleotide sequence ID" value="NZ_BAABHL010000127.1"/>
</dbReference>
<evidence type="ECO:0000256" key="2">
    <source>
        <dbReference type="ARBA" id="ARBA00005208"/>
    </source>
</evidence>
<dbReference type="SUPFAM" id="SSF51161">
    <property type="entry name" value="Trimeric LpxA-like enzymes"/>
    <property type="match status" value="1"/>
</dbReference>
<dbReference type="UniPathway" id="UPA00113">
    <property type="reaction ID" value="UER00532"/>
</dbReference>
<feature type="binding site" evidence="17">
    <location>
        <position position="242"/>
    </location>
    <ligand>
        <name>Mg(2+)</name>
        <dbReference type="ChEBI" id="CHEBI:18420"/>
    </ligand>
</feature>
<dbReference type="InterPro" id="IPR005882">
    <property type="entry name" value="Bifunctional_GlmU"/>
</dbReference>
<keyword evidence="5 17" id="KW-0548">Nucleotidyltransferase</keyword>
<feature type="binding site" evidence="17">
    <location>
        <position position="380"/>
    </location>
    <ligand>
        <name>UDP-N-acetyl-alpha-D-glucosamine</name>
        <dbReference type="ChEBI" id="CHEBI:57705"/>
    </ligand>
</feature>
<feature type="region of interest" description="Pyrophosphorylase" evidence="17">
    <location>
        <begin position="1"/>
        <end position="244"/>
    </location>
</feature>
<evidence type="ECO:0000256" key="14">
    <source>
        <dbReference type="ARBA" id="ARBA00048247"/>
    </source>
</evidence>
<evidence type="ECO:0000256" key="3">
    <source>
        <dbReference type="ARBA" id="ARBA00022490"/>
    </source>
</evidence>
<evidence type="ECO:0000256" key="12">
    <source>
        <dbReference type="ARBA" id="ARBA00023315"/>
    </source>
</evidence>
<comment type="caution">
    <text evidence="19">The sequence shown here is derived from an EMBL/GenBank/DDBJ whole genome shotgun (WGS) entry which is preliminary data.</text>
</comment>
<dbReference type="SUPFAM" id="SSF53448">
    <property type="entry name" value="Nucleotide-diphospho-sugar transferases"/>
    <property type="match status" value="1"/>
</dbReference>
<evidence type="ECO:0000313" key="20">
    <source>
        <dbReference type="Proteomes" id="UP000551501"/>
    </source>
</evidence>